<comment type="caution">
    <text evidence="1">The sequence shown here is derived from an EMBL/GenBank/DDBJ whole genome shotgun (WGS) entry which is preliminary data.</text>
</comment>
<accession>A0A1G2HWB1</accession>
<dbReference type="SUPFAM" id="SSF53335">
    <property type="entry name" value="S-adenosyl-L-methionine-dependent methyltransferases"/>
    <property type="match status" value="1"/>
</dbReference>
<gene>
    <name evidence="1" type="ORF">A2822_02905</name>
</gene>
<dbReference type="PANTHER" id="PTHR43861:SF6">
    <property type="entry name" value="METHYLTRANSFERASE TYPE 11"/>
    <property type="match status" value="1"/>
</dbReference>
<evidence type="ECO:0000313" key="2">
    <source>
        <dbReference type="Proteomes" id="UP000178774"/>
    </source>
</evidence>
<dbReference type="AlphaFoldDB" id="A0A1G2HWB1"/>
<dbReference type="InterPro" id="IPR029063">
    <property type="entry name" value="SAM-dependent_MTases_sf"/>
</dbReference>
<evidence type="ECO:0000313" key="1">
    <source>
        <dbReference type="EMBL" id="OGZ66753.1"/>
    </source>
</evidence>
<dbReference type="Gene3D" id="3.40.50.150">
    <property type="entry name" value="Vaccinia Virus protein VP39"/>
    <property type="match status" value="1"/>
</dbReference>
<reference evidence="1 2" key="1">
    <citation type="journal article" date="2016" name="Nat. Commun.">
        <title>Thousands of microbial genomes shed light on interconnected biogeochemical processes in an aquifer system.</title>
        <authorList>
            <person name="Anantharaman K."/>
            <person name="Brown C.T."/>
            <person name="Hug L.A."/>
            <person name="Sharon I."/>
            <person name="Castelle C.J."/>
            <person name="Probst A.J."/>
            <person name="Thomas B.C."/>
            <person name="Singh A."/>
            <person name="Wilkins M.J."/>
            <person name="Karaoz U."/>
            <person name="Brodie E.L."/>
            <person name="Williams K.H."/>
            <person name="Hubbard S.S."/>
            <person name="Banfield J.F."/>
        </authorList>
    </citation>
    <scope>NUCLEOTIDE SEQUENCE [LARGE SCALE GENOMIC DNA]</scope>
</reference>
<feature type="non-terminal residue" evidence="1">
    <location>
        <position position="253"/>
    </location>
</feature>
<protein>
    <recommendedName>
        <fullName evidence="3">Methyltransferase domain-containing protein</fullName>
    </recommendedName>
</protein>
<evidence type="ECO:0008006" key="3">
    <source>
        <dbReference type="Google" id="ProtNLM"/>
    </source>
</evidence>
<dbReference type="Pfam" id="PF13489">
    <property type="entry name" value="Methyltransf_23"/>
    <property type="match status" value="1"/>
</dbReference>
<dbReference type="EMBL" id="MHOP01000001">
    <property type="protein sequence ID" value="OGZ66753.1"/>
    <property type="molecule type" value="Genomic_DNA"/>
</dbReference>
<proteinExistence type="predicted"/>
<dbReference type="PANTHER" id="PTHR43861">
    <property type="entry name" value="TRANS-ACONITATE 2-METHYLTRANSFERASE-RELATED"/>
    <property type="match status" value="1"/>
</dbReference>
<dbReference type="Proteomes" id="UP000178774">
    <property type="component" value="Unassembled WGS sequence"/>
</dbReference>
<sequence length="253" mass="28842">MIMAWMSGPTSIFRHKLVFNLLDRISPQKILEVGFGNGDLLLKMNKLGYKGLGIDFSSTAVEEFIKKTKGMPLTFSVRNCTAENLISAEDRFDLVVACEVLEHIQDDNNTLKTWNQLLADSGHLLLSVPAHMKKWGHNDEYAGHMRRYEKEEVTTKLKEANFEVVQLYSYGYPFSNWAKLAGDKLIKKKVKTEASLEERTKESGIHNLHFKFGKILINDLTLHPFYLFQKAFLNADLGVGYVVLAKKKVSEIK</sequence>
<organism evidence="1 2">
    <name type="scientific">Candidatus Staskawiczbacteria bacterium RIFCSPHIGHO2_01_FULL_41_41</name>
    <dbReference type="NCBI Taxonomy" id="1802203"/>
    <lineage>
        <taxon>Bacteria</taxon>
        <taxon>Candidatus Staskawicziibacteriota</taxon>
    </lineage>
</organism>
<dbReference type="CDD" id="cd02440">
    <property type="entry name" value="AdoMet_MTases"/>
    <property type="match status" value="1"/>
</dbReference>
<name>A0A1G2HWB1_9BACT</name>